<dbReference type="AlphaFoldDB" id="A0A9Q3H1Z0"/>
<dbReference type="Proteomes" id="UP000765509">
    <property type="component" value="Unassembled WGS sequence"/>
</dbReference>
<evidence type="ECO:0000313" key="2">
    <source>
        <dbReference type="Proteomes" id="UP000765509"/>
    </source>
</evidence>
<reference evidence="1" key="1">
    <citation type="submission" date="2021-03" db="EMBL/GenBank/DDBJ databases">
        <title>Draft genome sequence of rust myrtle Austropuccinia psidii MF-1, a brazilian biotype.</title>
        <authorList>
            <person name="Quecine M.C."/>
            <person name="Pachon D.M.R."/>
            <person name="Bonatelli M.L."/>
            <person name="Correr F.H."/>
            <person name="Franceschini L.M."/>
            <person name="Leite T.F."/>
            <person name="Margarido G.R.A."/>
            <person name="Almeida C.A."/>
            <person name="Ferrarezi J.A."/>
            <person name="Labate C.A."/>
        </authorList>
    </citation>
    <scope>NUCLEOTIDE SEQUENCE</scope>
    <source>
        <strain evidence="1">MF-1</strain>
    </source>
</reference>
<organism evidence="1 2">
    <name type="scientific">Austropuccinia psidii MF-1</name>
    <dbReference type="NCBI Taxonomy" id="1389203"/>
    <lineage>
        <taxon>Eukaryota</taxon>
        <taxon>Fungi</taxon>
        <taxon>Dikarya</taxon>
        <taxon>Basidiomycota</taxon>
        <taxon>Pucciniomycotina</taxon>
        <taxon>Pucciniomycetes</taxon>
        <taxon>Pucciniales</taxon>
        <taxon>Sphaerophragmiaceae</taxon>
        <taxon>Austropuccinia</taxon>
    </lineage>
</organism>
<comment type="caution">
    <text evidence="1">The sequence shown here is derived from an EMBL/GenBank/DDBJ whole genome shotgun (WGS) entry which is preliminary data.</text>
</comment>
<evidence type="ECO:0000313" key="1">
    <source>
        <dbReference type="EMBL" id="MBW0488022.1"/>
    </source>
</evidence>
<gene>
    <name evidence="1" type="ORF">O181_027737</name>
</gene>
<protein>
    <submittedName>
        <fullName evidence="1">Uncharacterized protein</fullName>
    </submittedName>
</protein>
<keyword evidence="2" id="KW-1185">Reference proteome</keyword>
<proteinExistence type="predicted"/>
<dbReference type="EMBL" id="AVOT02009406">
    <property type="protein sequence ID" value="MBW0488022.1"/>
    <property type="molecule type" value="Genomic_DNA"/>
</dbReference>
<name>A0A9Q3H1Z0_9BASI</name>
<sequence>MNVPVSPLKTTQAQIENGYLSCQEIGETNEGVRVTKRRANKPGWDWKVQPEAPQDISSKLFTNNILTNQRRNQAQIAENIAELLEVDNKNCISVALTAKETVNQKFPATYEAAKRSSEGIKWKKAAFSEFDSIIDRGVFELMRRKNVPNKKI</sequence>
<accession>A0A9Q3H1Z0</accession>